<evidence type="ECO:0000313" key="2">
    <source>
        <dbReference type="Proteomes" id="UP000317093"/>
    </source>
</evidence>
<protein>
    <submittedName>
        <fullName evidence="1">Uncharacterized protein</fullName>
    </submittedName>
</protein>
<dbReference type="EMBL" id="CP036279">
    <property type="protein sequence ID" value="QDU62780.1"/>
    <property type="molecule type" value="Genomic_DNA"/>
</dbReference>
<organism evidence="1 2">
    <name type="scientific">Kolteria novifilia</name>
    <dbReference type="NCBI Taxonomy" id="2527975"/>
    <lineage>
        <taxon>Bacteria</taxon>
        <taxon>Pseudomonadati</taxon>
        <taxon>Planctomycetota</taxon>
        <taxon>Planctomycetia</taxon>
        <taxon>Kolteriales</taxon>
        <taxon>Kolteriaceae</taxon>
        <taxon>Kolteria</taxon>
    </lineage>
</organism>
<name>A0A518B726_9BACT</name>
<reference evidence="1 2" key="1">
    <citation type="submission" date="2019-02" db="EMBL/GenBank/DDBJ databases">
        <title>Deep-cultivation of Planctomycetes and their phenomic and genomic characterization uncovers novel biology.</title>
        <authorList>
            <person name="Wiegand S."/>
            <person name="Jogler M."/>
            <person name="Boedeker C."/>
            <person name="Pinto D."/>
            <person name="Vollmers J."/>
            <person name="Rivas-Marin E."/>
            <person name="Kohn T."/>
            <person name="Peeters S.H."/>
            <person name="Heuer A."/>
            <person name="Rast P."/>
            <person name="Oberbeckmann S."/>
            <person name="Bunk B."/>
            <person name="Jeske O."/>
            <person name="Meyerdierks A."/>
            <person name="Storesund J.E."/>
            <person name="Kallscheuer N."/>
            <person name="Luecker S."/>
            <person name="Lage O.M."/>
            <person name="Pohl T."/>
            <person name="Merkel B.J."/>
            <person name="Hornburger P."/>
            <person name="Mueller R.-W."/>
            <person name="Bruemmer F."/>
            <person name="Labrenz M."/>
            <person name="Spormann A.M."/>
            <person name="Op den Camp H."/>
            <person name="Overmann J."/>
            <person name="Amann R."/>
            <person name="Jetten M.S.M."/>
            <person name="Mascher T."/>
            <person name="Medema M.H."/>
            <person name="Devos D.P."/>
            <person name="Kaster A.-K."/>
            <person name="Ovreas L."/>
            <person name="Rohde M."/>
            <person name="Galperin M.Y."/>
            <person name="Jogler C."/>
        </authorList>
    </citation>
    <scope>NUCLEOTIDE SEQUENCE [LARGE SCALE GENOMIC DNA]</scope>
    <source>
        <strain evidence="1 2">Pan216</strain>
    </source>
</reference>
<keyword evidence="2" id="KW-1185">Reference proteome</keyword>
<dbReference type="KEGG" id="knv:Pan216_36500"/>
<gene>
    <name evidence="1" type="ORF">Pan216_36500</name>
</gene>
<accession>A0A518B726</accession>
<dbReference type="Proteomes" id="UP000317093">
    <property type="component" value="Chromosome"/>
</dbReference>
<dbReference type="AlphaFoldDB" id="A0A518B726"/>
<proteinExistence type="predicted"/>
<evidence type="ECO:0000313" key="1">
    <source>
        <dbReference type="EMBL" id="QDU62780.1"/>
    </source>
</evidence>
<sequence length="67" mass="7544">MDRHPFQGLPPLATDHSRFAAQESSHDISYLMAYHEIVSLMQSQAHAFGIPLEEIALGDIDPERELL</sequence>